<evidence type="ECO:0000256" key="1">
    <source>
        <dbReference type="SAM" id="Phobius"/>
    </source>
</evidence>
<evidence type="ECO:0000313" key="3">
    <source>
        <dbReference type="Proteomes" id="UP001642409"/>
    </source>
</evidence>
<name>A0ABP1J4K3_9EUKA</name>
<comment type="caution">
    <text evidence="2">The sequence shown here is derived from an EMBL/GenBank/DDBJ whole genome shotgun (WGS) entry which is preliminary data.</text>
</comment>
<feature type="transmembrane region" description="Helical" evidence="1">
    <location>
        <begin position="85"/>
        <end position="106"/>
    </location>
</feature>
<keyword evidence="1" id="KW-0472">Membrane</keyword>
<keyword evidence="1" id="KW-1133">Transmembrane helix</keyword>
<keyword evidence="3" id="KW-1185">Reference proteome</keyword>
<reference evidence="2 3" key="1">
    <citation type="submission" date="2024-07" db="EMBL/GenBank/DDBJ databases">
        <authorList>
            <person name="Akdeniz Z."/>
        </authorList>
    </citation>
    <scope>NUCLEOTIDE SEQUENCE [LARGE SCALE GENOMIC DNA]</scope>
</reference>
<accession>A0ABP1J4K3</accession>
<protein>
    <submittedName>
        <fullName evidence="2">Hypothetical_protein</fullName>
    </submittedName>
</protein>
<dbReference type="EMBL" id="CAXDID020000114">
    <property type="protein sequence ID" value="CAL6030123.1"/>
    <property type="molecule type" value="Genomic_DNA"/>
</dbReference>
<sequence>MSLFCLSEYLIALALVISLKLQLYLLTIFQIASFTRAQLQKFHKAGVSVRQSYLWQIGLKQLVQKLLMEVQANSVRQIVFSQDKLQLLAILYAIVEFYVILLLNFASCSFYSSRPSFVSLCTHQFLISFWNQSIFQYQQLSTGIQLQNSSQNRSQSQDIIYILAKCKYSSNLQCLNFLETNCLSLSFSVQNIGVPTFCNKLFELNFAPSNHRVIQMFRII</sequence>
<gene>
    <name evidence="2" type="ORF">HINF_LOCUS33000</name>
</gene>
<proteinExistence type="predicted"/>
<organism evidence="2 3">
    <name type="scientific">Hexamita inflata</name>
    <dbReference type="NCBI Taxonomy" id="28002"/>
    <lineage>
        <taxon>Eukaryota</taxon>
        <taxon>Metamonada</taxon>
        <taxon>Diplomonadida</taxon>
        <taxon>Hexamitidae</taxon>
        <taxon>Hexamitinae</taxon>
        <taxon>Hexamita</taxon>
    </lineage>
</organism>
<evidence type="ECO:0000313" key="2">
    <source>
        <dbReference type="EMBL" id="CAL6030123.1"/>
    </source>
</evidence>
<keyword evidence="1" id="KW-0812">Transmembrane</keyword>
<feature type="transmembrane region" description="Helical" evidence="1">
    <location>
        <begin position="12"/>
        <end position="34"/>
    </location>
</feature>
<dbReference type="Proteomes" id="UP001642409">
    <property type="component" value="Unassembled WGS sequence"/>
</dbReference>